<dbReference type="Proteomes" id="UP000789366">
    <property type="component" value="Unassembled WGS sequence"/>
</dbReference>
<evidence type="ECO:0000313" key="1">
    <source>
        <dbReference type="EMBL" id="CAG8744143.1"/>
    </source>
</evidence>
<reference evidence="1" key="1">
    <citation type="submission" date="2021-06" db="EMBL/GenBank/DDBJ databases">
        <authorList>
            <person name="Kallberg Y."/>
            <person name="Tangrot J."/>
            <person name="Rosling A."/>
        </authorList>
    </citation>
    <scope>NUCLEOTIDE SEQUENCE</scope>
    <source>
        <strain evidence="1">28 12/20/2015</strain>
    </source>
</reference>
<sequence length="106" mass="11076">KVTKVQILKKTRNIKTKEGTPPGPQTQITSLQPTTSNSQSYSSTSYSSATSSSYSSATPSSYSSATPSSMPSPPSITRNTGNSAPTTIVTALPSSSSYNGLSRFNF</sequence>
<name>A0ACA9QE52_9GLOM</name>
<dbReference type="EMBL" id="CAJVPW010039448">
    <property type="protein sequence ID" value="CAG8744143.1"/>
    <property type="molecule type" value="Genomic_DNA"/>
</dbReference>
<comment type="caution">
    <text evidence="1">The sequence shown here is derived from an EMBL/GenBank/DDBJ whole genome shotgun (WGS) entry which is preliminary data.</text>
</comment>
<keyword evidence="2" id="KW-1185">Reference proteome</keyword>
<feature type="non-terminal residue" evidence="1">
    <location>
        <position position="1"/>
    </location>
</feature>
<evidence type="ECO:0000313" key="2">
    <source>
        <dbReference type="Proteomes" id="UP000789366"/>
    </source>
</evidence>
<protein>
    <submittedName>
        <fullName evidence="1">6195_t:CDS:1</fullName>
    </submittedName>
</protein>
<accession>A0ACA9QE52</accession>
<organism evidence="1 2">
    <name type="scientific">Cetraspora pellucida</name>
    <dbReference type="NCBI Taxonomy" id="1433469"/>
    <lineage>
        <taxon>Eukaryota</taxon>
        <taxon>Fungi</taxon>
        <taxon>Fungi incertae sedis</taxon>
        <taxon>Mucoromycota</taxon>
        <taxon>Glomeromycotina</taxon>
        <taxon>Glomeromycetes</taxon>
        <taxon>Diversisporales</taxon>
        <taxon>Gigasporaceae</taxon>
        <taxon>Cetraspora</taxon>
    </lineage>
</organism>
<gene>
    <name evidence="1" type="ORF">SPELUC_LOCUS14016</name>
</gene>
<feature type="non-terminal residue" evidence="1">
    <location>
        <position position="106"/>
    </location>
</feature>
<proteinExistence type="predicted"/>